<dbReference type="SUPFAM" id="SSF49363">
    <property type="entry name" value="Purple acid phosphatase, N-terminal domain"/>
    <property type="match status" value="1"/>
</dbReference>
<accession>A0ABS6B2D4</accession>
<evidence type="ECO:0000256" key="5">
    <source>
        <dbReference type="ARBA" id="ARBA00025742"/>
    </source>
</evidence>
<reference evidence="7 8" key="1">
    <citation type="submission" date="2021-06" db="EMBL/GenBank/DDBJ databases">
        <title>Actinomycetes sequencing.</title>
        <authorList>
            <person name="Shan Q."/>
        </authorList>
    </citation>
    <scope>NUCLEOTIDE SEQUENCE [LARGE SCALE GENOMIC DNA]</scope>
    <source>
        <strain evidence="7 8">NEAU-G5</strain>
    </source>
</reference>
<dbReference type="InterPro" id="IPR008963">
    <property type="entry name" value="Purple_acid_Pase-like_N"/>
</dbReference>
<evidence type="ECO:0000313" key="7">
    <source>
        <dbReference type="EMBL" id="MBU3063611.1"/>
    </source>
</evidence>
<dbReference type="RefSeq" id="WP_215918530.1">
    <property type="nucleotide sequence ID" value="NZ_JAHKNI010000006.1"/>
</dbReference>
<dbReference type="PANTHER" id="PTHR42988:SF2">
    <property type="entry name" value="CYCLIC NUCLEOTIDE PHOSPHODIESTERASE CBUA0032-RELATED"/>
    <property type="match status" value="1"/>
</dbReference>
<dbReference type="Pfam" id="PF00149">
    <property type="entry name" value="Metallophos"/>
    <property type="match status" value="1"/>
</dbReference>
<dbReference type="PANTHER" id="PTHR42988">
    <property type="entry name" value="PHOSPHOHYDROLASE"/>
    <property type="match status" value="1"/>
</dbReference>
<dbReference type="InterPro" id="IPR003961">
    <property type="entry name" value="FN3_dom"/>
</dbReference>
<keyword evidence="2" id="KW-0732">Signal</keyword>
<feature type="domain" description="Calcineurin-like phosphoesterase" evidence="6">
    <location>
        <begin position="165"/>
        <end position="375"/>
    </location>
</feature>
<organism evidence="7 8">
    <name type="scientific">Nocardia albiluteola</name>
    <dbReference type="NCBI Taxonomy" id="2842303"/>
    <lineage>
        <taxon>Bacteria</taxon>
        <taxon>Bacillati</taxon>
        <taxon>Actinomycetota</taxon>
        <taxon>Actinomycetes</taxon>
        <taxon>Mycobacteriales</taxon>
        <taxon>Nocardiaceae</taxon>
        <taxon>Nocardia</taxon>
    </lineage>
</organism>
<evidence type="ECO:0000256" key="2">
    <source>
        <dbReference type="ARBA" id="ARBA00022729"/>
    </source>
</evidence>
<evidence type="ECO:0000256" key="3">
    <source>
        <dbReference type="ARBA" id="ARBA00022801"/>
    </source>
</evidence>
<dbReference type="EMBL" id="JAHKNI010000006">
    <property type="protein sequence ID" value="MBU3063611.1"/>
    <property type="molecule type" value="Genomic_DNA"/>
</dbReference>
<dbReference type="InterPro" id="IPR050884">
    <property type="entry name" value="CNP_phosphodiesterase-III"/>
</dbReference>
<sequence>MSNARLRAIWMGNVATGALGVTARTPLRTSHAYTLYRAERVAAQSDSIVASDLEVVTVTDTSAILTWTTRARDRTGRLRPAPADTEVRFASRGAFRTHYLDSRPTAYHYAEITGLEPGRSYRFEARSAGRVALPAHTRVTRRAGTPESTGIFTTLTPPPGPLLRTIVLANDVHYGERTSGLLVAGLPPGLRHETDEHSEFMLDALLQDVRERDRAADHLILAGDLTDCGALDQSRAVRARLDAWGALGRDYYVCRGNHDAPRDPHRDHWGSVFHGLQQLADYDAAGLRLLALDTTRLRCAGGTITPSQLARLREVLRADPHRPTLVFGHHPVTSYSAVSNPAGPGFVLDRATAAELHGLYRGAPGVFLHHAGHTHRTRVSRPDSDIDVEFLEVGAVKEYPGGYTLLRIHTGGYMANFYKTRSEAARQWSTRTRRQYLGLHPDHALGSFADRNHVVLRDFSGITPATRPGVPLAGH</sequence>
<protein>
    <submittedName>
        <fullName evidence="7">Metallophosphoesterase family protein</fullName>
    </submittedName>
</protein>
<evidence type="ECO:0000259" key="6">
    <source>
        <dbReference type="Pfam" id="PF00149"/>
    </source>
</evidence>
<dbReference type="InterPro" id="IPR004843">
    <property type="entry name" value="Calcineurin-like_PHP"/>
</dbReference>
<keyword evidence="3" id="KW-0378">Hydrolase</keyword>
<keyword evidence="8" id="KW-1185">Reference proteome</keyword>
<proteinExistence type="inferred from homology"/>
<dbReference type="CDD" id="cd00063">
    <property type="entry name" value="FN3"/>
    <property type="match status" value="1"/>
</dbReference>
<evidence type="ECO:0000256" key="4">
    <source>
        <dbReference type="ARBA" id="ARBA00023004"/>
    </source>
</evidence>
<name>A0ABS6B2D4_9NOCA</name>
<dbReference type="InterPro" id="IPR029052">
    <property type="entry name" value="Metallo-depent_PP-like"/>
</dbReference>
<dbReference type="Gene3D" id="3.60.21.10">
    <property type="match status" value="1"/>
</dbReference>
<keyword evidence="4" id="KW-0408">Iron</keyword>
<dbReference type="Proteomes" id="UP000733379">
    <property type="component" value="Unassembled WGS sequence"/>
</dbReference>
<dbReference type="SUPFAM" id="SSF56300">
    <property type="entry name" value="Metallo-dependent phosphatases"/>
    <property type="match status" value="1"/>
</dbReference>
<comment type="similarity">
    <text evidence="5">Belongs to the cyclic nucleotide phosphodiesterase class-III family.</text>
</comment>
<comment type="caution">
    <text evidence="7">The sequence shown here is derived from an EMBL/GenBank/DDBJ whole genome shotgun (WGS) entry which is preliminary data.</text>
</comment>
<evidence type="ECO:0000256" key="1">
    <source>
        <dbReference type="ARBA" id="ARBA00022723"/>
    </source>
</evidence>
<keyword evidence="1" id="KW-0479">Metal-binding</keyword>
<evidence type="ECO:0000313" key="8">
    <source>
        <dbReference type="Proteomes" id="UP000733379"/>
    </source>
</evidence>
<gene>
    <name evidence="7" type="ORF">KO481_19010</name>
</gene>